<dbReference type="EMBL" id="MKQS01000001">
    <property type="protein sequence ID" value="OFE44562.1"/>
    <property type="molecule type" value="Genomic_DNA"/>
</dbReference>
<organism evidence="1 2">
    <name type="scientific">Acinetobacter towneri</name>
    <dbReference type="NCBI Taxonomy" id="202956"/>
    <lineage>
        <taxon>Bacteria</taxon>
        <taxon>Pseudomonadati</taxon>
        <taxon>Pseudomonadota</taxon>
        <taxon>Gammaproteobacteria</taxon>
        <taxon>Moraxellales</taxon>
        <taxon>Moraxellaceae</taxon>
        <taxon>Acinetobacter</taxon>
    </lineage>
</organism>
<reference evidence="1 2" key="1">
    <citation type="submission" date="2016-10" db="EMBL/GenBank/DDBJ databases">
        <title>Genome of airborne Acinetobacter sp. 5-2Ac02 in the hospital environment: Species near to Acinetobacter towneri.</title>
        <authorList>
            <person name="Barbosa B."/>
            <person name="Fernandez-Garcia L."/>
            <person name="Gato E."/>
            <person name="Leao R."/>
            <person name="Albano R."/>
            <person name="Fernandez B."/>
            <person name="Fernandez-Cuenca F."/>
            <person name="Marques E."/>
            <person name="Tomas M."/>
        </authorList>
    </citation>
    <scope>NUCLEOTIDE SEQUENCE [LARGE SCALE GENOMIC DNA]</scope>
    <source>
        <strain evidence="1 2">5-2Ac02</strain>
    </source>
</reference>
<evidence type="ECO:0000313" key="2">
    <source>
        <dbReference type="Proteomes" id="UP000186931"/>
    </source>
</evidence>
<dbReference type="STRING" id="202956.BJN41_00070"/>
<protein>
    <submittedName>
        <fullName evidence="1">Uncharacterized protein</fullName>
    </submittedName>
</protein>
<dbReference type="eggNOG" id="ENOG5031I2Y">
    <property type="taxonomic scope" value="Bacteria"/>
</dbReference>
<comment type="caution">
    <text evidence="1">The sequence shown here is derived from an EMBL/GenBank/DDBJ whole genome shotgun (WGS) entry which is preliminary data.</text>
</comment>
<dbReference type="Proteomes" id="UP000186931">
    <property type="component" value="Unassembled WGS sequence"/>
</dbReference>
<name>A0A1E8E4L2_9GAMM</name>
<dbReference type="RefSeq" id="WP_070152002.1">
    <property type="nucleotide sequence ID" value="NZ_MKQS01000001.1"/>
</dbReference>
<gene>
    <name evidence="1" type="ORF">BJN41_00070</name>
</gene>
<accession>A0A1E8E4L2</accession>
<sequence length="116" mass="12975">MLKMMDVLEQTLVQNFSHSLNQASDQLDELLNQSILDTSEEQLHKVMSAFFKREDALETAQALDICQEDLQSLQAGLALKDEHLGDTAKIVALCLALETDSLAHVEIPDCLQDYPM</sequence>
<dbReference type="AlphaFoldDB" id="A0A1E8E4L2"/>
<evidence type="ECO:0000313" key="1">
    <source>
        <dbReference type="EMBL" id="OFE44562.1"/>
    </source>
</evidence>
<proteinExistence type="predicted"/>